<evidence type="ECO:0000256" key="2">
    <source>
        <dbReference type="ARBA" id="ARBA00022801"/>
    </source>
</evidence>
<comment type="caution">
    <text evidence="4">The sequence shown here is derived from an EMBL/GenBank/DDBJ whole genome shotgun (WGS) entry which is preliminary data.</text>
</comment>
<dbReference type="Pfam" id="PF00149">
    <property type="entry name" value="Metallophos"/>
    <property type="match status" value="1"/>
</dbReference>
<name>A0ABT2TPG0_9FIRM</name>
<dbReference type="PANTHER" id="PTHR31302:SF31">
    <property type="entry name" value="PHOSPHODIESTERASE YAEI"/>
    <property type="match status" value="1"/>
</dbReference>
<evidence type="ECO:0000313" key="5">
    <source>
        <dbReference type="Proteomes" id="UP001652409"/>
    </source>
</evidence>
<dbReference type="EMBL" id="JAOQJL010000002">
    <property type="protein sequence ID" value="MCU6764115.1"/>
    <property type="molecule type" value="Genomic_DNA"/>
</dbReference>
<dbReference type="Proteomes" id="UP001652409">
    <property type="component" value="Unassembled WGS sequence"/>
</dbReference>
<dbReference type="RefSeq" id="WP_158420333.1">
    <property type="nucleotide sequence ID" value="NZ_JAOQJL010000002.1"/>
</dbReference>
<reference evidence="4 5" key="1">
    <citation type="journal article" date="2021" name="ISME Commun">
        <title>Automated analysis of genomic sequences facilitates high-throughput and comprehensive description of bacteria.</title>
        <authorList>
            <person name="Hitch T.C.A."/>
        </authorList>
    </citation>
    <scope>NUCLEOTIDE SEQUENCE [LARGE SCALE GENOMIC DNA]</scope>
    <source>
        <strain evidence="4 5">Sanger_23</strain>
    </source>
</reference>
<dbReference type="SUPFAM" id="SSF56300">
    <property type="entry name" value="Metallo-dependent phosphatases"/>
    <property type="match status" value="1"/>
</dbReference>
<sequence>MIRFRTQVYKLTSSKIPEGKKLKAAFLTDLHGREFGPGNQVLLEEICRQQPDLVLCAGDMIVRTLPHSIPVARALLLKLSEDFPVYMALGNHECRMKLQPETARIYTDYEEELVKGGIKIFHNEKKDLKIGDIPLTIYGLELPMEYYHKPDSPTLTCGQIKNLLGSGDPSRLNILLAHNPKYGKAYFSWNADLTLCGHYHGGILRLSRHRGLTSPQYLLFPPFCCGDFEKEGKYILVSAGLGEHTIPVRIHNPRELLIIELESTGS</sequence>
<keyword evidence="1" id="KW-0479">Metal-binding</keyword>
<dbReference type="InterPro" id="IPR051158">
    <property type="entry name" value="Metallophosphoesterase_sf"/>
</dbReference>
<accession>A0ABT2TPG0</accession>
<keyword evidence="5" id="KW-1185">Reference proteome</keyword>
<organism evidence="4 5">
    <name type="scientific">Blautia ammoniilytica</name>
    <dbReference type="NCBI Taxonomy" id="2981782"/>
    <lineage>
        <taxon>Bacteria</taxon>
        <taxon>Bacillati</taxon>
        <taxon>Bacillota</taxon>
        <taxon>Clostridia</taxon>
        <taxon>Lachnospirales</taxon>
        <taxon>Lachnospiraceae</taxon>
        <taxon>Blautia</taxon>
    </lineage>
</organism>
<gene>
    <name evidence="4" type="ORF">OCV61_01665</name>
</gene>
<dbReference type="InterPro" id="IPR004843">
    <property type="entry name" value="Calcineurin-like_PHP"/>
</dbReference>
<dbReference type="Gene3D" id="3.60.21.10">
    <property type="match status" value="1"/>
</dbReference>
<keyword evidence="2" id="KW-0378">Hydrolase</keyword>
<dbReference type="InterPro" id="IPR029052">
    <property type="entry name" value="Metallo-depent_PP-like"/>
</dbReference>
<evidence type="ECO:0000256" key="1">
    <source>
        <dbReference type="ARBA" id="ARBA00022723"/>
    </source>
</evidence>
<evidence type="ECO:0000313" key="4">
    <source>
        <dbReference type="EMBL" id="MCU6764115.1"/>
    </source>
</evidence>
<proteinExistence type="predicted"/>
<feature type="domain" description="Calcineurin-like phosphoesterase" evidence="3">
    <location>
        <begin position="23"/>
        <end position="200"/>
    </location>
</feature>
<evidence type="ECO:0000259" key="3">
    <source>
        <dbReference type="Pfam" id="PF00149"/>
    </source>
</evidence>
<dbReference type="PANTHER" id="PTHR31302">
    <property type="entry name" value="TRANSMEMBRANE PROTEIN WITH METALLOPHOSPHOESTERASE DOMAIN-RELATED"/>
    <property type="match status" value="1"/>
</dbReference>
<protein>
    <submittedName>
        <fullName evidence="4">Metallophosphoesterase</fullName>
    </submittedName>
</protein>